<name>A0A972J8X9_9RHOO</name>
<dbReference type="EC" id="2.7.13.3" evidence="3"/>
<feature type="domain" description="Response regulatory" evidence="11">
    <location>
        <begin position="519"/>
        <end position="634"/>
    </location>
</feature>
<dbReference type="PROSITE" id="PS50110">
    <property type="entry name" value="RESPONSE_REGULATORY"/>
    <property type="match status" value="1"/>
</dbReference>
<feature type="transmembrane region" description="Helical" evidence="9">
    <location>
        <begin position="175"/>
        <end position="195"/>
    </location>
</feature>
<dbReference type="InterPro" id="IPR036890">
    <property type="entry name" value="HATPase_C_sf"/>
</dbReference>
<dbReference type="Pfam" id="PF00072">
    <property type="entry name" value="Response_reg"/>
    <property type="match status" value="1"/>
</dbReference>
<feature type="coiled-coil region" evidence="8">
    <location>
        <begin position="243"/>
        <end position="277"/>
    </location>
</feature>
<dbReference type="SUPFAM" id="SSF52172">
    <property type="entry name" value="CheY-like"/>
    <property type="match status" value="1"/>
</dbReference>
<dbReference type="SMART" id="SM00448">
    <property type="entry name" value="REC"/>
    <property type="match status" value="1"/>
</dbReference>
<dbReference type="Gene3D" id="1.10.287.130">
    <property type="match status" value="1"/>
</dbReference>
<feature type="domain" description="Histidine kinase" evidence="10">
    <location>
        <begin position="284"/>
        <end position="497"/>
    </location>
</feature>
<dbReference type="GO" id="GO:0000155">
    <property type="term" value="F:phosphorelay sensor kinase activity"/>
    <property type="evidence" value="ECO:0007669"/>
    <property type="project" value="InterPro"/>
</dbReference>
<keyword evidence="8" id="KW-0175">Coiled coil</keyword>
<dbReference type="RefSeq" id="WP_168987078.1">
    <property type="nucleotide sequence ID" value="NZ_CAWPHM010000099.1"/>
</dbReference>
<evidence type="ECO:0000256" key="1">
    <source>
        <dbReference type="ARBA" id="ARBA00000085"/>
    </source>
</evidence>
<dbReference type="InterPro" id="IPR011006">
    <property type="entry name" value="CheY-like_superfamily"/>
</dbReference>
<dbReference type="Pfam" id="PF09984">
    <property type="entry name" value="sCache_4"/>
    <property type="match status" value="1"/>
</dbReference>
<dbReference type="InterPro" id="IPR019247">
    <property type="entry name" value="Histidine_kinase_BarA_N"/>
</dbReference>
<keyword evidence="9" id="KW-0812">Transmembrane</keyword>
<evidence type="ECO:0000256" key="2">
    <source>
        <dbReference type="ARBA" id="ARBA00004370"/>
    </source>
</evidence>
<evidence type="ECO:0000313" key="14">
    <source>
        <dbReference type="Proteomes" id="UP000599523"/>
    </source>
</evidence>
<feature type="domain" description="HAMP" evidence="12">
    <location>
        <begin position="199"/>
        <end position="251"/>
    </location>
</feature>
<comment type="subcellular location">
    <subcellularLocation>
        <location evidence="2">Membrane</location>
    </subcellularLocation>
</comment>
<accession>A0A972J8X9</accession>
<proteinExistence type="predicted"/>
<keyword evidence="4 7" id="KW-0597">Phosphoprotein</keyword>
<dbReference type="Proteomes" id="UP000599523">
    <property type="component" value="Unassembled WGS sequence"/>
</dbReference>
<dbReference type="GO" id="GO:0009927">
    <property type="term" value="F:histidine phosphotransfer kinase activity"/>
    <property type="evidence" value="ECO:0007669"/>
    <property type="project" value="TreeGrafter"/>
</dbReference>
<dbReference type="InterPro" id="IPR003594">
    <property type="entry name" value="HATPase_dom"/>
</dbReference>
<dbReference type="CDD" id="cd00082">
    <property type="entry name" value="HisKA"/>
    <property type="match status" value="1"/>
</dbReference>
<feature type="transmembrane region" description="Helical" evidence="9">
    <location>
        <begin position="12"/>
        <end position="33"/>
    </location>
</feature>
<evidence type="ECO:0000259" key="11">
    <source>
        <dbReference type="PROSITE" id="PS50110"/>
    </source>
</evidence>
<reference evidence="13" key="1">
    <citation type="submission" date="2019-12" db="EMBL/GenBank/DDBJ databases">
        <title>Comparative genomics gives insights into the taxonomy of the Azoarcus-Aromatoleum group and reveals separate origins of nif in the plant-associated Azoarcus and non-plant-associated Aromatoleum sub-groups.</title>
        <authorList>
            <person name="Lafos M."/>
            <person name="Maluk M."/>
            <person name="Batista M."/>
            <person name="Junghare M."/>
            <person name="Carmona M."/>
            <person name="Faoro H."/>
            <person name="Cruz L.M."/>
            <person name="Battistoni F."/>
            <person name="De Souza E."/>
            <person name="Pedrosa F."/>
            <person name="Chen W.-M."/>
            <person name="Poole P.S."/>
            <person name="Dixon R.A."/>
            <person name="James E.K."/>
        </authorList>
    </citation>
    <scope>NUCLEOTIDE SEQUENCE</scope>
    <source>
        <strain evidence="13">NSC3</strain>
    </source>
</reference>
<evidence type="ECO:0000256" key="8">
    <source>
        <dbReference type="SAM" id="Coils"/>
    </source>
</evidence>
<keyword evidence="5" id="KW-0808">Transferase</keyword>
<dbReference type="CDD" id="cd06225">
    <property type="entry name" value="HAMP"/>
    <property type="match status" value="1"/>
</dbReference>
<comment type="catalytic activity">
    <reaction evidence="1">
        <text>ATP + protein L-histidine = ADP + protein N-phospho-L-histidine.</text>
        <dbReference type="EC" id="2.7.13.3"/>
    </reaction>
</comment>
<keyword evidence="6" id="KW-0418">Kinase</keyword>
<dbReference type="InterPro" id="IPR036097">
    <property type="entry name" value="HisK_dim/P_sf"/>
</dbReference>
<dbReference type="CDD" id="cd00075">
    <property type="entry name" value="HATPase"/>
    <property type="match status" value="1"/>
</dbReference>
<dbReference type="InterPro" id="IPR003660">
    <property type="entry name" value="HAMP_dom"/>
</dbReference>
<gene>
    <name evidence="13" type="ORF">GPA21_04815</name>
</gene>
<organism evidence="13 14">
    <name type="scientific">Azoarcus taiwanensis</name>
    <dbReference type="NCBI Taxonomy" id="666964"/>
    <lineage>
        <taxon>Bacteria</taxon>
        <taxon>Pseudomonadati</taxon>
        <taxon>Pseudomonadota</taxon>
        <taxon>Betaproteobacteria</taxon>
        <taxon>Rhodocyclales</taxon>
        <taxon>Zoogloeaceae</taxon>
        <taxon>Azoarcus</taxon>
    </lineage>
</organism>
<protein>
    <recommendedName>
        <fullName evidence="3">histidine kinase</fullName>
        <ecNumber evidence="3">2.7.13.3</ecNumber>
    </recommendedName>
</protein>
<dbReference type="GO" id="GO:0005886">
    <property type="term" value="C:plasma membrane"/>
    <property type="evidence" value="ECO:0007669"/>
    <property type="project" value="TreeGrafter"/>
</dbReference>
<keyword evidence="9" id="KW-1133">Transmembrane helix</keyword>
<dbReference type="InterPro" id="IPR001789">
    <property type="entry name" value="Sig_transdc_resp-reg_receiver"/>
</dbReference>
<evidence type="ECO:0000256" key="9">
    <source>
        <dbReference type="SAM" id="Phobius"/>
    </source>
</evidence>
<dbReference type="InterPro" id="IPR005467">
    <property type="entry name" value="His_kinase_dom"/>
</dbReference>
<dbReference type="Gene3D" id="6.10.340.10">
    <property type="match status" value="1"/>
</dbReference>
<evidence type="ECO:0000256" key="3">
    <source>
        <dbReference type="ARBA" id="ARBA00012438"/>
    </source>
</evidence>
<dbReference type="PROSITE" id="PS50109">
    <property type="entry name" value="HIS_KIN"/>
    <property type="match status" value="1"/>
</dbReference>
<dbReference type="PANTHER" id="PTHR43047:SF9">
    <property type="entry name" value="HISTIDINE KINASE"/>
    <property type="match status" value="1"/>
</dbReference>
<dbReference type="PRINTS" id="PR00344">
    <property type="entry name" value="BCTRLSENSOR"/>
</dbReference>
<dbReference type="Gene3D" id="3.40.50.2300">
    <property type="match status" value="1"/>
</dbReference>
<dbReference type="Gene3D" id="3.30.565.10">
    <property type="entry name" value="Histidine kinase-like ATPase, C-terminal domain"/>
    <property type="match status" value="1"/>
</dbReference>
<dbReference type="FunFam" id="3.30.565.10:FF:000049">
    <property type="entry name" value="Two-component sensor histidine kinase"/>
    <property type="match status" value="1"/>
</dbReference>
<dbReference type="EMBL" id="WTVM01000018">
    <property type="protein sequence ID" value="NMG02290.1"/>
    <property type="molecule type" value="Genomic_DNA"/>
</dbReference>
<dbReference type="Pfam" id="PF00672">
    <property type="entry name" value="HAMP"/>
    <property type="match status" value="1"/>
</dbReference>
<evidence type="ECO:0000256" key="7">
    <source>
        <dbReference type="PROSITE-ProRule" id="PRU00169"/>
    </source>
</evidence>
<dbReference type="PANTHER" id="PTHR43047">
    <property type="entry name" value="TWO-COMPONENT HISTIDINE PROTEIN KINASE"/>
    <property type="match status" value="1"/>
</dbReference>
<dbReference type="SUPFAM" id="SSF47384">
    <property type="entry name" value="Homodimeric domain of signal transducing histidine kinase"/>
    <property type="match status" value="1"/>
</dbReference>
<evidence type="ECO:0000256" key="6">
    <source>
        <dbReference type="ARBA" id="ARBA00022777"/>
    </source>
</evidence>
<dbReference type="SMART" id="SM00388">
    <property type="entry name" value="HisKA"/>
    <property type="match status" value="1"/>
</dbReference>
<evidence type="ECO:0000256" key="4">
    <source>
        <dbReference type="ARBA" id="ARBA00022553"/>
    </source>
</evidence>
<dbReference type="SMART" id="SM00304">
    <property type="entry name" value="HAMP"/>
    <property type="match status" value="1"/>
</dbReference>
<comment type="caution">
    <text evidence="13">The sequence shown here is derived from an EMBL/GenBank/DDBJ whole genome shotgun (WGS) entry which is preliminary data.</text>
</comment>
<dbReference type="SMART" id="SM00387">
    <property type="entry name" value="HATPase_c"/>
    <property type="match status" value="1"/>
</dbReference>
<sequence>MTENWGIRARVILVAVLPTLVLAVLLTGFYATVRLADLEESYYNRGSAFTRQLTAASEYAVFSGNRDALQQLTNALLEEEGVLGVSVFDRFGDTLAQSGTLEVSATLTLLPDLSAAQRHGDVLRISEPIQPGRIDIGDEFMAISIDSDPDGGPTSLGYIVLDLSLARLDAQRTELLATGAATVAAVLLAALMLAVRMSRDVSGPIRRVARTVSSIGKGRFEDRVPIVGGGSLRTLAEGVNEMASELSAMHQQMSQRIAEATAELRARKEEAEFANMAKSRFLAAASHDLRQPMHALGLFIAELGQHQLAPQTRQLLDQIAASATAMETLMDGLLDISKLDAGVLKPSIRSFSLQPLLERIAGLQQKIASEHGVTLRFRTIDCQVSSDPMLIERIIVNLVSNAIHHGDGGRVLVACRRRGDSVVIEVRDNGPGIAPESQGIVFQEFVQLRNPGRARDQGLGLGLAIVRRLSDLLQLQLALRSTPGRGAVFSIALPLSHDSSETASQQPDDREPGDLEGVRVALIEDDPLVLAAMESLLSSWGCIVHMGTNLEDLLADLPTDEAPQIIVSDYRLGEGSGVEAVAALRSRFGNELPAALVSGDTAPEVLARCQEAGLPLLHKPVRPARLRAFLSRSINRSDSSHP</sequence>
<dbReference type="Pfam" id="PF00512">
    <property type="entry name" value="HisKA"/>
    <property type="match status" value="1"/>
</dbReference>
<evidence type="ECO:0000259" key="12">
    <source>
        <dbReference type="PROSITE" id="PS50885"/>
    </source>
</evidence>
<feature type="modified residue" description="4-aspartylphosphate" evidence="7">
    <location>
        <position position="569"/>
    </location>
</feature>
<evidence type="ECO:0000259" key="10">
    <source>
        <dbReference type="PROSITE" id="PS50109"/>
    </source>
</evidence>
<keyword evidence="14" id="KW-1185">Reference proteome</keyword>
<dbReference type="AlphaFoldDB" id="A0A972J8X9"/>
<evidence type="ECO:0000313" key="13">
    <source>
        <dbReference type="EMBL" id="NMG02290.1"/>
    </source>
</evidence>
<dbReference type="Pfam" id="PF02518">
    <property type="entry name" value="HATPase_c"/>
    <property type="match status" value="1"/>
</dbReference>
<dbReference type="SUPFAM" id="SSF55874">
    <property type="entry name" value="ATPase domain of HSP90 chaperone/DNA topoisomerase II/histidine kinase"/>
    <property type="match status" value="1"/>
</dbReference>
<dbReference type="InterPro" id="IPR003661">
    <property type="entry name" value="HisK_dim/P_dom"/>
</dbReference>
<dbReference type="InterPro" id="IPR004358">
    <property type="entry name" value="Sig_transdc_His_kin-like_C"/>
</dbReference>
<keyword evidence="9" id="KW-0472">Membrane</keyword>
<dbReference type="PROSITE" id="PS50885">
    <property type="entry name" value="HAMP"/>
    <property type="match status" value="1"/>
</dbReference>
<evidence type="ECO:0000256" key="5">
    <source>
        <dbReference type="ARBA" id="ARBA00022679"/>
    </source>
</evidence>